<name>A0A4C1U232_EUMVA</name>
<proteinExistence type="predicted"/>
<dbReference type="AlphaFoldDB" id="A0A4C1U232"/>
<organism evidence="2 3">
    <name type="scientific">Eumeta variegata</name>
    <name type="common">Bagworm moth</name>
    <name type="synonym">Eumeta japonica</name>
    <dbReference type="NCBI Taxonomy" id="151549"/>
    <lineage>
        <taxon>Eukaryota</taxon>
        <taxon>Metazoa</taxon>
        <taxon>Ecdysozoa</taxon>
        <taxon>Arthropoda</taxon>
        <taxon>Hexapoda</taxon>
        <taxon>Insecta</taxon>
        <taxon>Pterygota</taxon>
        <taxon>Neoptera</taxon>
        <taxon>Endopterygota</taxon>
        <taxon>Lepidoptera</taxon>
        <taxon>Glossata</taxon>
        <taxon>Ditrysia</taxon>
        <taxon>Tineoidea</taxon>
        <taxon>Psychidae</taxon>
        <taxon>Oiketicinae</taxon>
        <taxon>Eumeta</taxon>
    </lineage>
</organism>
<sequence length="128" mass="14146">MTERIRIRTRGEHLYGGEANIVCHAYYEANFVSLLDRNSISDGGRIDGEREWDDEGGSRPPELSLPEQNLKTEAATSHPYSVTVALHKLSRSRGREANEQAGHQQVGGHRRPWSRQPSGGAISALPVS</sequence>
<comment type="caution">
    <text evidence="2">The sequence shown here is derived from an EMBL/GenBank/DDBJ whole genome shotgun (WGS) entry which is preliminary data.</text>
</comment>
<gene>
    <name evidence="2" type="ORF">EVAR_10582_1</name>
</gene>
<feature type="region of interest" description="Disordered" evidence="1">
    <location>
        <begin position="38"/>
        <end position="67"/>
    </location>
</feature>
<feature type="region of interest" description="Disordered" evidence="1">
    <location>
        <begin position="87"/>
        <end position="128"/>
    </location>
</feature>
<dbReference type="Proteomes" id="UP000299102">
    <property type="component" value="Unassembled WGS sequence"/>
</dbReference>
<evidence type="ECO:0000313" key="2">
    <source>
        <dbReference type="EMBL" id="GBP20320.1"/>
    </source>
</evidence>
<dbReference type="EMBL" id="BGZK01000117">
    <property type="protein sequence ID" value="GBP20320.1"/>
    <property type="molecule type" value="Genomic_DNA"/>
</dbReference>
<evidence type="ECO:0000313" key="3">
    <source>
        <dbReference type="Proteomes" id="UP000299102"/>
    </source>
</evidence>
<keyword evidence="3" id="KW-1185">Reference proteome</keyword>
<accession>A0A4C1U232</accession>
<reference evidence="2 3" key="1">
    <citation type="journal article" date="2019" name="Commun. Biol.">
        <title>The bagworm genome reveals a unique fibroin gene that provides high tensile strength.</title>
        <authorList>
            <person name="Kono N."/>
            <person name="Nakamura H."/>
            <person name="Ohtoshi R."/>
            <person name="Tomita M."/>
            <person name="Numata K."/>
            <person name="Arakawa K."/>
        </authorList>
    </citation>
    <scope>NUCLEOTIDE SEQUENCE [LARGE SCALE GENOMIC DNA]</scope>
</reference>
<protein>
    <submittedName>
        <fullName evidence="2">Uncharacterized protein</fullName>
    </submittedName>
</protein>
<evidence type="ECO:0000256" key="1">
    <source>
        <dbReference type="SAM" id="MobiDB-lite"/>
    </source>
</evidence>